<evidence type="ECO:0000259" key="1">
    <source>
        <dbReference type="PROSITE" id="PS50053"/>
    </source>
</evidence>
<gene>
    <name evidence="2" type="ORF">CTheo_7090</name>
</gene>
<organism evidence="2 3">
    <name type="scientific">Ceratobasidium theobromae</name>
    <dbReference type="NCBI Taxonomy" id="1582974"/>
    <lineage>
        <taxon>Eukaryota</taxon>
        <taxon>Fungi</taxon>
        <taxon>Dikarya</taxon>
        <taxon>Basidiomycota</taxon>
        <taxon>Agaricomycotina</taxon>
        <taxon>Agaricomycetes</taxon>
        <taxon>Cantharellales</taxon>
        <taxon>Ceratobasidiaceae</taxon>
        <taxon>Ceratobasidium</taxon>
    </lineage>
</organism>
<dbReference type="Gene3D" id="3.10.20.90">
    <property type="entry name" value="Phosphatidylinositol 3-kinase Catalytic Subunit, Chain A, domain 1"/>
    <property type="match status" value="2"/>
</dbReference>
<dbReference type="Pfam" id="PF00240">
    <property type="entry name" value="ubiquitin"/>
    <property type="match status" value="1"/>
</dbReference>
<dbReference type="Proteomes" id="UP000383932">
    <property type="component" value="Unassembled WGS sequence"/>
</dbReference>
<feature type="domain" description="Ubiquitin-like" evidence="1">
    <location>
        <begin position="203"/>
        <end position="254"/>
    </location>
</feature>
<reference evidence="2 3" key="1">
    <citation type="journal article" date="2019" name="Fungal Biol. Biotechnol.">
        <title>Draft genome sequence of fastidious pathogen Ceratobasidium theobromae, which causes vascular-streak dieback in Theobroma cacao.</title>
        <authorList>
            <person name="Ali S.S."/>
            <person name="Asman A."/>
            <person name="Shao J."/>
            <person name="Firmansyah A.P."/>
            <person name="Susilo A.W."/>
            <person name="Rosmana A."/>
            <person name="McMahon P."/>
            <person name="Junaid M."/>
            <person name="Guest D."/>
            <person name="Kheng T.Y."/>
            <person name="Meinhardt L.W."/>
            <person name="Bailey B.A."/>
        </authorList>
    </citation>
    <scope>NUCLEOTIDE SEQUENCE [LARGE SCALE GENOMIC DNA]</scope>
    <source>
        <strain evidence="2 3">CT2</strain>
    </source>
</reference>
<proteinExistence type="predicted"/>
<dbReference type="SUPFAM" id="SSF54236">
    <property type="entry name" value="Ubiquitin-like"/>
    <property type="match status" value="3"/>
</dbReference>
<feature type="domain" description="Ubiquitin-like" evidence="1">
    <location>
        <begin position="272"/>
        <end position="352"/>
    </location>
</feature>
<dbReference type="SMART" id="SM00213">
    <property type="entry name" value="UBQ"/>
    <property type="match status" value="3"/>
</dbReference>
<sequence length="352" mass="39559">MPNNSVQQGVGIVNASEPTIRRDLPIFAAKYNDRAIALLKNSDFLATITSVRNAFPALSTIPNSQIRLFSHFEEFAELQVELTKDIWKEILPYLRVVEVSISSETLEEAANEAEAVMPVNDFPDTTAPGKILVHVTGGPIDLALSISEASSVSELKEMVYQLDPQLPKNLTFTHQDINLEEVSKQLREYNIIDQSIVSMTTNIQVYVTTSERSKVSMRITLYARVSSLKLVIHARLEIPVNEQILVCAEEELEDARQYIAFSLHHAAPIPPHHIQVKPAWAIDDDDEDDRYLVFPHTTVLDTKVLAFNINMIAPSRQTLEFKGQLLQDDMLLSHYQVGPGDTLTMRINSQRA</sequence>
<dbReference type="OrthoDB" id="428577at2759"/>
<dbReference type="PROSITE" id="PS50053">
    <property type="entry name" value="UBIQUITIN_2"/>
    <property type="match status" value="2"/>
</dbReference>
<name>A0A5N5QCJ4_9AGAM</name>
<dbReference type="CDD" id="cd17039">
    <property type="entry name" value="Ubl_ubiquitin_like"/>
    <property type="match status" value="3"/>
</dbReference>
<protein>
    <recommendedName>
        <fullName evidence="1">Ubiquitin-like domain-containing protein</fullName>
    </recommendedName>
</protein>
<evidence type="ECO:0000313" key="2">
    <source>
        <dbReference type="EMBL" id="KAB5589462.1"/>
    </source>
</evidence>
<accession>A0A5N5QCJ4</accession>
<dbReference type="EMBL" id="SSOP01000266">
    <property type="protein sequence ID" value="KAB5589462.1"/>
    <property type="molecule type" value="Genomic_DNA"/>
</dbReference>
<evidence type="ECO:0000313" key="3">
    <source>
        <dbReference type="Proteomes" id="UP000383932"/>
    </source>
</evidence>
<keyword evidence="3" id="KW-1185">Reference proteome</keyword>
<dbReference type="InterPro" id="IPR000626">
    <property type="entry name" value="Ubiquitin-like_dom"/>
</dbReference>
<comment type="caution">
    <text evidence="2">The sequence shown here is derived from an EMBL/GenBank/DDBJ whole genome shotgun (WGS) entry which is preliminary data.</text>
</comment>
<dbReference type="InterPro" id="IPR029071">
    <property type="entry name" value="Ubiquitin-like_domsf"/>
</dbReference>
<dbReference type="AlphaFoldDB" id="A0A5N5QCJ4"/>